<evidence type="ECO:0000256" key="2">
    <source>
        <dbReference type="ARBA" id="ARBA00022448"/>
    </source>
</evidence>
<dbReference type="AlphaFoldDB" id="A0A8J3QJB4"/>
<evidence type="ECO:0000256" key="6">
    <source>
        <dbReference type="SAM" id="Phobius"/>
    </source>
</evidence>
<comment type="caution">
    <text evidence="8">The sequence shown here is derived from an EMBL/GenBank/DDBJ whole genome shotgun (WGS) entry which is preliminary data.</text>
</comment>
<dbReference type="InterPro" id="IPR040177">
    <property type="entry name" value="SLC30A9"/>
</dbReference>
<dbReference type="EMBL" id="BONZ01000003">
    <property type="protein sequence ID" value="GIH12015.1"/>
    <property type="molecule type" value="Genomic_DNA"/>
</dbReference>
<keyword evidence="9" id="KW-1185">Reference proteome</keyword>
<evidence type="ECO:0000259" key="7">
    <source>
        <dbReference type="Pfam" id="PF01545"/>
    </source>
</evidence>
<feature type="transmembrane region" description="Helical" evidence="6">
    <location>
        <begin position="194"/>
        <end position="213"/>
    </location>
</feature>
<proteinExistence type="predicted"/>
<dbReference type="Pfam" id="PF01545">
    <property type="entry name" value="Cation_efflux"/>
    <property type="match status" value="1"/>
</dbReference>
<dbReference type="InterPro" id="IPR036837">
    <property type="entry name" value="Cation_efflux_CTD_sf"/>
</dbReference>
<evidence type="ECO:0000256" key="3">
    <source>
        <dbReference type="ARBA" id="ARBA00022692"/>
    </source>
</evidence>
<dbReference type="SUPFAM" id="SSF160240">
    <property type="entry name" value="Cation efflux protein cytoplasmic domain-like"/>
    <property type="match status" value="1"/>
</dbReference>
<evidence type="ECO:0000256" key="4">
    <source>
        <dbReference type="ARBA" id="ARBA00022989"/>
    </source>
</evidence>
<sequence>MSTGEGGAKAIIAALGANLGIALTKFLAFALSGSSSMLAEAIHSVADSGNQLLLLIGGRRSQREATRRHPFGYGRERYIYAFIVSVVLFSVGGLFAIYEGVHKVQHPEAIHDWQWLPIAVLVIATGLEGFSFRTAVRETNHIRGNASWVQFIRHARAPELPIVLLEDSAALIGLVLALLGVALTLATGNGVWDALGTLGIGALLVVVAVILAIETKSLLIGESATPEQEDAIEAALVGAPEVDRVIHMRTLHLGPEELLVAAKIGVAKEATAGVVAAAIDAAEERIRTAVPIARVIYLEPDIYREG</sequence>
<dbReference type="RefSeq" id="WP_203915745.1">
    <property type="nucleotide sequence ID" value="NZ_BONZ01000003.1"/>
</dbReference>
<dbReference type="SUPFAM" id="SSF161111">
    <property type="entry name" value="Cation efflux protein transmembrane domain-like"/>
    <property type="match status" value="1"/>
</dbReference>
<dbReference type="GO" id="GO:0016020">
    <property type="term" value="C:membrane"/>
    <property type="evidence" value="ECO:0007669"/>
    <property type="project" value="UniProtKB-SubCell"/>
</dbReference>
<evidence type="ECO:0000313" key="9">
    <source>
        <dbReference type="Proteomes" id="UP000642748"/>
    </source>
</evidence>
<keyword evidence="2" id="KW-0813">Transport</keyword>
<dbReference type="PANTHER" id="PTHR13414:SF9">
    <property type="entry name" value="PROTON-COUPLED ZINC ANTIPORTER SLC30A9, MITOCHONDRIAL"/>
    <property type="match status" value="1"/>
</dbReference>
<keyword evidence="5 6" id="KW-0472">Membrane</keyword>
<keyword evidence="3 6" id="KW-0812">Transmembrane</keyword>
<dbReference type="Proteomes" id="UP000642748">
    <property type="component" value="Unassembled WGS sequence"/>
</dbReference>
<reference evidence="8" key="1">
    <citation type="submission" date="2021-01" db="EMBL/GenBank/DDBJ databases">
        <title>Whole genome shotgun sequence of Rugosimonospora africana NBRC 104875.</title>
        <authorList>
            <person name="Komaki H."/>
            <person name="Tamura T."/>
        </authorList>
    </citation>
    <scope>NUCLEOTIDE SEQUENCE</scope>
    <source>
        <strain evidence="8">NBRC 104875</strain>
    </source>
</reference>
<evidence type="ECO:0000256" key="5">
    <source>
        <dbReference type="ARBA" id="ARBA00023136"/>
    </source>
</evidence>
<accession>A0A8J3QJB4</accession>
<feature type="transmembrane region" description="Helical" evidence="6">
    <location>
        <begin position="118"/>
        <end position="136"/>
    </location>
</feature>
<dbReference type="GO" id="GO:0006829">
    <property type="term" value="P:zinc ion transport"/>
    <property type="evidence" value="ECO:0007669"/>
    <property type="project" value="InterPro"/>
</dbReference>
<organism evidence="8 9">
    <name type="scientific">Rugosimonospora africana</name>
    <dbReference type="NCBI Taxonomy" id="556532"/>
    <lineage>
        <taxon>Bacteria</taxon>
        <taxon>Bacillati</taxon>
        <taxon>Actinomycetota</taxon>
        <taxon>Actinomycetes</taxon>
        <taxon>Micromonosporales</taxon>
        <taxon>Micromonosporaceae</taxon>
        <taxon>Rugosimonospora</taxon>
    </lineage>
</organism>
<dbReference type="NCBIfam" id="TIGR01297">
    <property type="entry name" value="CDF"/>
    <property type="match status" value="1"/>
</dbReference>
<dbReference type="Gene3D" id="1.20.1510.10">
    <property type="entry name" value="Cation efflux protein transmembrane domain"/>
    <property type="match status" value="1"/>
</dbReference>
<evidence type="ECO:0000313" key="8">
    <source>
        <dbReference type="EMBL" id="GIH12015.1"/>
    </source>
</evidence>
<evidence type="ECO:0000256" key="1">
    <source>
        <dbReference type="ARBA" id="ARBA00004141"/>
    </source>
</evidence>
<keyword evidence="4 6" id="KW-1133">Transmembrane helix</keyword>
<dbReference type="InterPro" id="IPR027469">
    <property type="entry name" value="Cation_efflux_TMD_sf"/>
</dbReference>
<dbReference type="GO" id="GO:0008324">
    <property type="term" value="F:monoatomic cation transmembrane transporter activity"/>
    <property type="evidence" value="ECO:0007669"/>
    <property type="project" value="InterPro"/>
</dbReference>
<comment type="subcellular location">
    <subcellularLocation>
        <location evidence="1">Membrane</location>
        <topology evidence="1">Multi-pass membrane protein</topology>
    </subcellularLocation>
</comment>
<name>A0A8J3QJB4_9ACTN</name>
<feature type="transmembrane region" description="Helical" evidence="6">
    <location>
        <begin position="78"/>
        <end position="98"/>
    </location>
</feature>
<feature type="transmembrane region" description="Helical" evidence="6">
    <location>
        <begin position="169"/>
        <end position="188"/>
    </location>
</feature>
<dbReference type="PANTHER" id="PTHR13414">
    <property type="entry name" value="HUEL-CATION TRANSPORTER"/>
    <property type="match status" value="1"/>
</dbReference>
<feature type="transmembrane region" description="Helical" evidence="6">
    <location>
        <begin position="12"/>
        <end position="31"/>
    </location>
</feature>
<gene>
    <name evidence="8" type="ORF">Raf01_01870</name>
</gene>
<dbReference type="InterPro" id="IPR058533">
    <property type="entry name" value="Cation_efflux_TM"/>
</dbReference>
<dbReference type="InterPro" id="IPR002524">
    <property type="entry name" value="Cation_efflux"/>
</dbReference>
<feature type="domain" description="Cation efflux protein transmembrane" evidence="7">
    <location>
        <begin position="11"/>
        <end position="219"/>
    </location>
</feature>
<protein>
    <submittedName>
        <fullName evidence="8">Transporter</fullName>
    </submittedName>
</protein>